<dbReference type="InterPro" id="IPR002931">
    <property type="entry name" value="Transglutaminase-like"/>
</dbReference>
<dbReference type="Pfam" id="PF01841">
    <property type="entry name" value="Transglut_core"/>
    <property type="match status" value="1"/>
</dbReference>
<sequence length="1258" mass="145511">MLLNQPKIMKKITILFLLFVSNFIYSQADYTNVLNLLINNKRDEARVLFDKQFGKSKTTNIDLLFLDAFIDEQSGKISFDETMLKNLEKLPNSQYYIAPFINKDMILSDISTDACNDLTYTKIDYLASSPKFKDLPIVKYRKAIFERKRMKFEDAQKSFADLGVITQWQFCGVFENLNGSGLEIEYEPEIYAKNDKLFDANSNGKIGWYNPKDIENDAYQFFTNEGEYGNGIIYAQTFIDSPEKKSFLLRFGASQGLKIFLNDKEIYFNQDIKRTNLDAYTLKINLEKGVNRLLFKLSTYGGGDYFSAQVKNLDYTVANDLKFNKEYLPYTISKGDAAEVEILKLDYELYFDNLVKKYPNNLLYKLFQYAAYESNTKYISAYEAIEGLDVKYPNSSFIASYFLRYYDLVGDEAQKKQEIVKNIEKNDIDYYYATFSKILDSKWLQNSSIADLEIYKNRSKKYKQRFCELMFDFMIASKKEDVEEMFRLLSDIDKDTYGNEKFKIASATLYLKLKNDKAKTIALLEELSKDKIITEVDNLLITYYNELNNKAAVERIVKRRIKEYSYINLFRNDYITILSNENKYDEALAVIDENLSNFPYSFTNMEKKAGIYNLMKNNKEAEKYIRQSLTHNSGNGKLRKQLYDISKIPDEIEEIATKDIYKLAKTRRNSKLKSDYGVVLLLDEYIVNVFPEGGRKSKMSYLYEITTESGIEKMKEYSLNLNYNTVIKAEIIKADGTIVPAEEGDNLLVFSNLKVGDVIYLYYERIDNGTGRFYKDFNISCYFDSDYPSTEAIFGLITPEDSKYYTSFSNGDIVPITKKINGKNCSIWKRTNIPALSLKEDYAPIASDLTNTIEVGTIKSWSDISNWYSDLVKKNLKSDKITKDTFNTIFPKGTANLSDDEKAKAIYSYIEKNITYSSLDFRQSGYVPQKPSKTITTKLGDCKDVSTLFVALSEYAGLKSNLVLVSTNDNGFNSMRLPSKDFNHCIVQTRIDNKVVFLELTDKYLPYRMLPTSLYNANALVISFDKKENEASKLINIPFDTTIQNSLKTSSVVTLDDKSKVFVNTHTIAGATKSYYNELFSDATTKDVRDKEIEKGYNKQLQKVVSLQSVKLVANETFDKALTYETKFSINENLQKVGTLKITEIPFIDKVYTRDIIATDNRKFDINYSYYENNNKYESEVILNIPEGKKFSEIPESKTFSFKNQNYTLHFELLKNNSLKINREVTILWDNIKPSDYLEYKKFVEEVIAAEEQIVGFK</sequence>
<dbReference type="Gene3D" id="2.60.40.3140">
    <property type="match status" value="1"/>
</dbReference>
<dbReference type="InterPro" id="IPR038765">
    <property type="entry name" value="Papain-like_cys_pep_sf"/>
</dbReference>
<dbReference type="SUPFAM" id="SSF54001">
    <property type="entry name" value="Cysteine proteinases"/>
    <property type="match status" value="1"/>
</dbReference>
<evidence type="ECO:0000313" key="3">
    <source>
        <dbReference type="Proteomes" id="UP000257136"/>
    </source>
</evidence>
<reference evidence="2 3" key="1">
    <citation type="submission" date="2018-08" db="EMBL/GenBank/DDBJ databases">
        <title>Genomic Encyclopedia of Archaeal and Bacterial Type Strains, Phase II (KMG-II): from individual species to whole genera.</title>
        <authorList>
            <person name="Goeker M."/>
        </authorList>
    </citation>
    <scope>NUCLEOTIDE SEQUENCE [LARGE SCALE GENOMIC DNA]</scope>
    <source>
        <strain evidence="2 3">DSM 100880</strain>
    </source>
</reference>
<dbReference type="OrthoDB" id="98874at2"/>
<dbReference type="SUPFAM" id="SSF48452">
    <property type="entry name" value="TPR-like"/>
    <property type="match status" value="1"/>
</dbReference>
<name>A0A3E0ESV0_9FLAO</name>
<dbReference type="EMBL" id="QUNI01000002">
    <property type="protein sequence ID" value="REH00864.1"/>
    <property type="molecule type" value="Genomic_DNA"/>
</dbReference>
<organism evidence="2 3">
    <name type="scientific">Flavobacterium aquicola</name>
    <dbReference type="NCBI Taxonomy" id="1682742"/>
    <lineage>
        <taxon>Bacteria</taxon>
        <taxon>Pseudomonadati</taxon>
        <taxon>Bacteroidota</taxon>
        <taxon>Flavobacteriia</taxon>
        <taxon>Flavobacteriales</taxon>
        <taxon>Flavobacteriaceae</taxon>
        <taxon>Flavobacterium</taxon>
    </lineage>
</organism>
<evidence type="ECO:0000313" key="2">
    <source>
        <dbReference type="EMBL" id="REH00864.1"/>
    </source>
</evidence>
<dbReference type="AlphaFoldDB" id="A0A3E0ESV0"/>
<protein>
    <submittedName>
        <fullName evidence="2">Transglutaminase superfamily protein</fullName>
    </submittedName>
</protein>
<accession>A0A3E0ESV0</accession>
<gene>
    <name evidence="2" type="ORF">C8P67_102114</name>
</gene>
<evidence type="ECO:0000259" key="1">
    <source>
        <dbReference type="Pfam" id="PF01841"/>
    </source>
</evidence>
<keyword evidence="3" id="KW-1185">Reference proteome</keyword>
<dbReference type="Gene3D" id="2.60.120.1130">
    <property type="match status" value="1"/>
</dbReference>
<feature type="domain" description="Transglutaminase-like" evidence="1">
    <location>
        <begin position="898"/>
        <end position="991"/>
    </location>
</feature>
<dbReference type="Gene3D" id="3.10.620.30">
    <property type="match status" value="1"/>
</dbReference>
<proteinExistence type="predicted"/>
<comment type="caution">
    <text evidence="2">The sequence shown here is derived from an EMBL/GenBank/DDBJ whole genome shotgun (WGS) entry which is preliminary data.</text>
</comment>
<dbReference type="InterPro" id="IPR011990">
    <property type="entry name" value="TPR-like_helical_dom_sf"/>
</dbReference>
<dbReference type="Proteomes" id="UP000257136">
    <property type="component" value="Unassembled WGS sequence"/>
</dbReference>